<dbReference type="PRINTS" id="PR00633">
    <property type="entry name" value="RCCNDNSATION"/>
</dbReference>
<evidence type="ECO:0000313" key="3">
    <source>
        <dbReference type="EMBL" id="NYA71122.1"/>
    </source>
</evidence>
<dbReference type="PANTHER" id="PTHR45982:SF1">
    <property type="entry name" value="REGULATOR OF CHROMOSOME CONDENSATION"/>
    <property type="match status" value="1"/>
</dbReference>
<dbReference type="Pfam" id="PF00415">
    <property type="entry name" value="RCC1"/>
    <property type="match status" value="1"/>
</dbReference>
<dbReference type="InterPro" id="IPR009091">
    <property type="entry name" value="RCC1/BLIP-II"/>
</dbReference>
<keyword evidence="4" id="KW-1185">Reference proteome</keyword>
<evidence type="ECO:0000256" key="1">
    <source>
        <dbReference type="ARBA" id="ARBA00022729"/>
    </source>
</evidence>
<dbReference type="NCBIfam" id="TIGR04183">
    <property type="entry name" value="Por_Secre_tail"/>
    <property type="match status" value="1"/>
</dbReference>
<accession>A0A7Y8Y2B1</accession>
<dbReference type="InterPro" id="IPR000408">
    <property type="entry name" value="Reg_chr_condens"/>
</dbReference>
<dbReference type="Gene3D" id="2.130.10.30">
    <property type="entry name" value="Regulator of chromosome condensation 1/beta-lactamase-inhibitor protein II"/>
    <property type="match status" value="2"/>
</dbReference>
<dbReference type="EMBL" id="JACBJI010000003">
    <property type="protein sequence ID" value="NYA71122.1"/>
    <property type="molecule type" value="Genomic_DNA"/>
</dbReference>
<organism evidence="3 4">
    <name type="scientific">Flavobacterium agri</name>
    <dbReference type="NCBI Taxonomy" id="2743471"/>
    <lineage>
        <taxon>Bacteria</taxon>
        <taxon>Pseudomonadati</taxon>
        <taxon>Bacteroidota</taxon>
        <taxon>Flavobacteriia</taxon>
        <taxon>Flavobacteriales</taxon>
        <taxon>Flavobacteriaceae</taxon>
        <taxon>Flavobacterium</taxon>
    </lineage>
</organism>
<dbReference type="InterPro" id="IPR051553">
    <property type="entry name" value="Ran_GTPase-activating"/>
</dbReference>
<dbReference type="PROSITE" id="PS50012">
    <property type="entry name" value="RCC1_3"/>
    <property type="match status" value="1"/>
</dbReference>
<feature type="domain" description="Secretion system C-terminal sorting" evidence="2">
    <location>
        <begin position="386"/>
        <end position="451"/>
    </location>
</feature>
<evidence type="ECO:0000259" key="2">
    <source>
        <dbReference type="Pfam" id="PF18962"/>
    </source>
</evidence>
<gene>
    <name evidence="3" type="ORF">HZF10_09340</name>
</gene>
<evidence type="ECO:0000313" key="4">
    <source>
        <dbReference type="Proteomes" id="UP000535020"/>
    </source>
</evidence>
<dbReference type="InterPro" id="IPR026444">
    <property type="entry name" value="Secre_tail"/>
</dbReference>
<proteinExistence type="predicted"/>
<dbReference type="RefSeq" id="WP_176005927.1">
    <property type="nucleotide sequence ID" value="NZ_JABWMI010000010.1"/>
</dbReference>
<sequence length="454" mass="47998">MKKILLLLVGVPFMAQSQCWDQISSLNNSVLIQKSDGSLWGYGTNNDGSLGSAIGQINAPVVISADADWASFSSSPKTSLAIKSDGSLWAWGINANTFGNGSSSTTPVTSPQIVTQITDVASVSTDGSASFAVKQDGSLWAWGSDQYEKLGLGSGDQTTSSAVQIGTDTDWVSVKTCVYFVLALKSDGTLWGWGRNSAAQLGQGYASPGVEPDEVYVAEPVEIGDGAWAQFCGYERMALAIKTDGTLWSWGYSGHGALGLGQMAQTVLVPTQIGSDNDWSSVSTAGQVSAAIKTNGALYTWGIGMAGALGNGSLTWTNVPGQVGTATNWTSVGNSYVCTFASNSQGQLYDFGYSGNWGYQNYYTPLVFTSADCSLGIGENPRNFSVWPNPVDRTVSIAFDGNVEKFRLIDASGRVVIQGSPVQNQIDLAQLSGGLYFLEIESDGKSYRTKLLKK</sequence>
<keyword evidence="1" id="KW-0732">Signal</keyword>
<dbReference type="Proteomes" id="UP000535020">
    <property type="component" value="Unassembled WGS sequence"/>
</dbReference>
<comment type="caution">
    <text evidence="3">The sequence shown here is derived from an EMBL/GenBank/DDBJ whole genome shotgun (WGS) entry which is preliminary data.</text>
</comment>
<dbReference type="GO" id="GO:0005737">
    <property type="term" value="C:cytoplasm"/>
    <property type="evidence" value="ECO:0007669"/>
    <property type="project" value="TreeGrafter"/>
</dbReference>
<dbReference type="Pfam" id="PF18962">
    <property type="entry name" value="Por_Secre_tail"/>
    <property type="match status" value="1"/>
</dbReference>
<reference evidence="3 4" key="1">
    <citation type="submission" date="2020-07" db="EMBL/GenBank/DDBJ databases">
        <authorList>
            <person name="Sun Q."/>
        </authorList>
    </citation>
    <scope>NUCLEOTIDE SEQUENCE [LARGE SCALE GENOMIC DNA]</scope>
    <source>
        <strain evidence="3 4">MAH-1</strain>
    </source>
</reference>
<dbReference type="GO" id="GO:0005085">
    <property type="term" value="F:guanyl-nucleotide exchange factor activity"/>
    <property type="evidence" value="ECO:0007669"/>
    <property type="project" value="TreeGrafter"/>
</dbReference>
<dbReference type="AlphaFoldDB" id="A0A7Y8Y2B1"/>
<dbReference type="PANTHER" id="PTHR45982">
    <property type="entry name" value="REGULATOR OF CHROMOSOME CONDENSATION"/>
    <property type="match status" value="1"/>
</dbReference>
<name>A0A7Y8Y2B1_9FLAO</name>
<dbReference type="SUPFAM" id="SSF50985">
    <property type="entry name" value="RCC1/BLIP-II"/>
    <property type="match status" value="1"/>
</dbReference>
<protein>
    <submittedName>
        <fullName evidence="3">T9SS type A sorting domain-containing protein</fullName>
    </submittedName>
</protein>